<comment type="caution">
    <text evidence="14">The sequence shown here is derived from an EMBL/GenBank/DDBJ whole genome shotgun (WGS) entry which is preliminary data.</text>
</comment>
<reference evidence="14 15" key="1">
    <citation type="submission" date="2023-07" db="EMBL/GenBank/DDBJ databases">
        <title>Sorghum-associated microbial communities from plants grown in Nebraska, USA.</title>
        <authorList>
            <person name="Schachtman D."/>
        </authorList>
    </citation>
    <scope>NUCLEOTIDE SEQUENCE [LARGE SCALE GENOMIC DNA]</scope>
    <source>
        <strain evidence="14 15">584</strain>
    </source>
</reference>
<evidence type="ECO:0000256" key="10">
    <source>
        <dbReference type="ARBA" id="ARBA00022840"/>
    </source>
</evidence>
<evidence type="ECO:0000256" key="13">
    <source>
        <dbReference type="HAMAP-Rule" id="MF_00409"/>
    </source>
</evidence>
<dbReference type="InterPro" id="IPR027417">
    <property type="entry name" value="P-loop_NTPase"/>
</dbReference>
<dbReference type="Pfam" id="PF02606">
    <property type="entry name" value="LpxK"/>
    <property type="match status" value="1"/>
</dbReference>
<protein>
    <recommendedName>
        <fullName evidence="4 13">Tetraacyldisaccharide 4'-kinase</fullName>
        <ecNumber evidence="3 13">2.7.1.130</ecNumber>
    </recommendedName>
    <alternativeName>
        <fullName evidence="12 13">Lipid A 4'-kinase</fullName>
    </alternativeName>
</protein>
<accession>A0ABU1JPF7</accession>
<evidence type="ECO:0000313" key="15">
    <source>
        <dbReference type="Proteomes" id="UP001262410"/>
    </source>
</evidence>
<evidence type="ECO:0000256" key="2">
    <source>
        <dbReference type="ARBA" id="ARBA00004870"/>
    </source>
</evidence>
<sequence length="332" mass="34586">MKTPGFWYRPEATAAARLLAPAGALYDAASRLRRAWVTPQRAPVPVVCIGNLVAGGAGKTPVALALARRLAEIGITAHTLSRGHGGSLAGPVRVDPAVHGAAEVGDEPLLLARAAPAWVSRDRPAGARAAAAAGAALILMDDGFQNPSLAKDLSLLVVDGPVGFGNGLVLPAGPLRETPQAGLKRADALVVMGRDQTGMAALAARHGLVALGARLVPAPEDAARLRGRRVLAFAGIGRPQKFFVTLAELGAEIVGRIAFPDHHAYTPDEMMRLVETAQERGAVAVTTEKDQVRLPPAARPMVEALRVDLAWDDPAALDAVLEPVVRRVLGHP</sequence>
<evidence type="ECO:0000256" key="9">
    <source>
        <dbReference type="ARBA" id="ARBA00022777"/>
    </source>
</evidence>
<evidence type="ECO:0000256" key="8">
    <source>
        <dbReference type="ARBA" id="ARBA00022741"/>
    </source>
</evidence>
<evidence type="ECO:0000256" key="11">
    <source>
        <dbReference type="ARBA" id="ARBA00023098"/>
    </source>
</evidence>
<keyword evidence="8 13" id="KW-0547">Nucleotide-binding</keyword>
<keyword evidence="6 13" id="KW-0441">Lipid A biosynthesis</keyword>
<dbReference type="HAMAP" id="MF_00409">
    <property type="entry name" value="LpxK"/>
    <property type="match status" value="1"/>
</dbReference>
<dbReference type="NCBIfam" id="TIGR00682">
    <property type="entry name" value="lpxK"/>
    <property type="match status" value="1"/>
</dbReference>
<evidence type="ECO:0000256" key="6">
    <source>
        <dbReference type="ARBA" id="ARBA00022556"/>
    </source>
</evidence>
<dbReference type="SUPFAM" id="SSF52540">
    <property type="entry name" value="P-loop containing nucleoside triphosphate hydrolases"/>
    <property type="match status" value="1"/>
</dbReference>
<comment type="similarity">
    <text evidence="13">Belongs to the LpxK family.</text>
</comment>
<gene>
    <name evidence="13" type="primary">lpxK</name>
    <name evidence="14" type="ORF">E9232_003026</name>
</gene>
<dbReference type="GO" id="GO:0009029">
    <property type="term" value="F:lipid-A 4'-kinase activity"/>
    <property type="evidence" value="ECO:0007669"/>
    <property type="project" value="UniProtKB-EC"/>
</dbReference>
<keyword evidence="11 13" id="KW-0443">Lipid metabolism</keyword>
<evidence type="ECO:0000313" key="14">
    <source>
        <dbReference type="EMBL" id="MDR6290500.1"/>
    </source>
</evidence>
<comment type="pathway">
    <text evidence="2 13">Glycolipid biosynthesis; lipid IV(A) biosynthesis; lipid IV(A) from (3R)-3-hydroxytetradecanoyl-[acyl-carrier-protein] and UDP-N-acetyl-alpha-D-glucosamine: step 6/6.</text>
</comment>
<name>A0ABU1JPF7_9PROT</name>
<comment type="catalytic activity">
    <reaction evidence="13">
        <text>a lipid A disaccharide + ATP = a lipid IVA + ADP + H(+)</text>
        <dbReference type="Rhea" id="RHEA:67840"/>
        <dbReference type="ChEBI" id="CHEBI:15378"/>
        <dbReference type="ChEBI" id="CHEBI:30616"/>
        <dbReference type="ChEBI" id="CHEBI:176343"/>
        <dbReference type="ChEBI" id="CHEBI:176425"/>
        <dbReference type="ChEBI" id="CHEBI:456216"/>
        <dbReference type="EC" id="2.7.1.130"/>
    </reaction>
</comment>
<feature type="binding site" evidence="13">
    <location>
        <begin position="53"/>
        <end position="60"/>
    </location>
    <ligand>
        <name>ATP</name>
        <dbReference type="ChEBI" id="CHEBI:30616"/>
    </ligand>
</feature>
<dbReference type="RefSeq" id="WP_309794966.1">
    <property type="nucleotide sequence ID" value="NZ_JAVDPW010000005.1"/>
</dbReference>
<organism evidence="14 15">
    <name type="scientific">Inquilinus ginsengisoli</name>
    <dbReference type="NCBI Taxonomy" id="363840"/>
    <lineage>
        <taxon>Bacteria</taxon>
        <taxon>Pseudomonadati</taxon>
        <taxon>Pseudomonadota</taxon>
        <taxon>Alphaproteobacteria</taxon>
        <taxon>Rhodospirillales</taxon>
        <taxon>Rhodospirillaceae</taxon>
        <taxon>Inquilinus</taxon>
    </lineage>
</organism>
<keyword evidence="5 13" id="KW-0444">Lipid biosynthesis</keyword>
<evidence type="ECO:0000256" key="4">
    <source>
        <dbReference type="ARBA" id="ARBA00016436"/>
    </source>
</evidence>
<dbReference type="InterPro" id="IPR003758">
    <property type="entry name" value="LpxK"/>
</dbReference>
<keyword evidence="7 13" id="KW-0808">Transferase</keyword>
<evidence type="ECO:0000256" key="3">
    <source>
        <dbReference type="ARBA" id="ARBA00012071"/>
    </source>
</evidence>
<evidence type="ECO:0000256" key="5">
    <source>
        <dbReference type="ARBA" id="ARBA00022516"/>
    </source>
</evidence>
<keyword evidence="9 13" id="KW-0418">Kinase</keyword>
<comment type="function">
    <text evidence="1 13">Transfers the gamma-phosphate of ATP to the 4'-position of a tetraacyldisaccharide 1-phosphate intermediate (termed DS-1-P) to form tetraacyldisaccharide 1,4'-bis-phosphate (lipid IVA).</text>
</comment>
<dbReference type="PANTHER" id="PTHR42724:SF1">
    <property type="entry name" value="TETRAACYLDISACCHARIDE 4'-KINASE, MITOCHONDRIAL-RELATED"/>
    <property type="match status" value="1"/>
</dbReference>
<evidence type="ECO:0000256" key="7">
    <source>
        <dbReference type="ARBA" id="ARBA00022679"/>
    </source>
</evidence>
<dbReference type="Proteomes" id="UP001262410">
    <property type="component" value="Unassembled WGS sequence"/>
</dbReference>
<keyword evidence="15" id="KW-1185">Reference proteome</keyword>
<evidence type="ECO:0000256" key="12">
    <source>
        <dbReference type="ARBA" id="ARBA00029757"/>
    </source>
</evidence>
<dbReference type="PANTHER" id="PTHR42724">
    <property type="entry name" value="TETRAACYLDISACCHARIDE 4'-KINASE"/>
    <property type="match status" value="1"/>
</dbReference>
<evidence type="ECO:0000256" key="1">
    <source>
        <dbReference type="ARBA" id="ARBA00002274"/>
    </source>
</evidence>
<dbReference type="EC" id="2.7.1.130" evidence="3 13"/>
<keyword evidence="10 13" id="KW-0067">ATP-binding</keyword>
<proteinExistence type="inferred from homology"/>
<dbReference type="EMBL" id="JAVDPW010000005">
    <property type="protein sequence ID" value="MDR6290500.1"/>
    <property type="molecule type" value="Genomic_DNA"/>
</dbReference>